<dbReference type="Proteomes" id="UP001169217">
    <property type="component" value="Unassembled WGS sequence"/>
</dbReference>
<organism evidence="2 3">
    <name type="scientific">Colletotrichum limetticola</name>
    <dbReference type="NCBI Taxonomy" id="1209924"/>
    <lineage>
        <taxon>Eukaryota</taxon>
        <taxon>Fungi</taxon>
        <taxon>Dikarya</taxon>
        <taxon>Ascomycota</taxon>
        <taxon>Pezizomycotina</taxon>
        <taxon>Sordariomycetes</taxon>
        <taxon>Hypocreomycetidae</taxon>
        <taxon>Glomerellales</taxon>
        <taxon>Glomerellaceae</taxon>
        <taxon>Colletotrichum</taxon>
        <taxon>Colletotrichum acutatum species complex</taxon>
    </lineage>
</organism>
<dbReference type="EMBL" id="JARUPT010000159">
    <property type="protein sequence ID" value="KAK0376585.1"/>
    <property type="molecule type" value="Genomic_DNA"/>
</dbReference>
<name>A0ABQ9PYH6_9PEZI</name>
<dbReference type="InterPro" id="IPR046670">
    <property type="entry name" value="DUF6540"/>
</dbReference>
<reference evidence="2" key="1">
    <citation type="submission" date="2023-04" db="EMBL/GenBank/DDBJ databases">
        <title>Colletotrichum limetticola genome sequence.</title>
        <authorList>
            <person name="Baroncelli R."/>
        </authorList>
    </citation>
    <scope>NUCLEOTIDE SEQUENCE</scope>
    <source>
        <strain evidence="2">KLA-Anderson</strain>
    </source>
</reference>
<protein>
    <submittedName>
        <fullName evidence="2">Uncharacterized protein</fullName>
    </submittedName>
</protein>
<keyword evidence="3" id="KW-1185">Reference proteome</keyword>
<comment type="caution">
    <text evidence="2">The sequence shown here is derived from an EMBL/GenBank/DDBJ whole genome shotgun (WGS) entry which is preliminary data.</text>
</comment>
<evidence type="ECO:0000313" key="3">
    <source>
        <dbReference type="Proteomes" id="UP001169217"/>
    </source>
</evidence>
<accession>A0ABQ9PYH6</accession>
<feature type="compositionally biased region" description="Pro residues" evidence="1">
    <location>
        <begin position="23"/>
        <end position="33"/>
    </location>
</feature>
<gene>
    <name evidence="2" type="ORF">CLIM01_06064</name>
</gene>
<evidence type="ECO:0000313" key="2">
    <source>
        <dbReference type="EMBL" id="KAK0376585.1"/>
    </source>
</evidence>
<evidence type="ECO:0000256" key="1">
    <source>
        <dbReference type="SAM" id="MobiDB-lite"/>
    </source>
</evidence>
<feature type="region of interest" description="Disordered" evidence="1">
    <location>
        <begin position="1"/>
        <end position="36"/>
    </location>
</feature>
<sequence length="201" mass="22069">MSLSHAGDVPPPPPRPPVEKARTPPPAPPPPTVPATGSPGAFLVELLIYNGSPFKDHWAYFVRSRADDDIGVKIHATGDVRNGSKFEVKRSHDLTNTSDIPTKRVPLQWVDAQHLDEDAMLNWGVEEIDSRPVRAFEACAYKAKAPGKTLNAAEDNSFKDTLGKKVTLKDCQTWLVDAADCLVEDRMFSSEVAVYLHAITQ</sequence>
<dbReference type="Pfam" id="PF20174">
    <property type="entry name" value="DUF6540"/>
    <property type="match status" value="1"/>
</dbReference>
<proteinExistence type="predicted"/>